<proteinExistence type="inferred from homology"/>
<dbReference type="Gene3D" id="3.40.50.720">
    <property type="entry name" value="NAD(P)-binding Rossmann-like Domain"/>
    <property type="match status" value="1"/>
</dbReference>
<dbReference type="InterPro" id="IPR036291">
    <property type="entry name" value="NAD(P)-bd_dom_sf"/>
</dbReference>
<reference evidence="5 6" key="1">
    <citation type="submission" date="2023-10" db="EMBL/GenBank/DDBJ databases">
        <title>Sorlinia euscelidii gen. nov., sp. nov., an acetic acid bacteria isolated from the gut of Euscelidius variegatus emitter.</title>
        <authorList>
            <person name="Michoud G."/>
            <person name="Marasco R."/>
            <person name="Seferji K."/>
            <person name="Gonella E."/>
            <person name="Garuglieri E."/>
            <person name="Alma A."/>
            <person name="Mapelli F."/>
            <person name="Borin S."/>
            <person name="Daffonchio D."/>
            <person name="Crotti E."/>
        </authorList>
    </citation>
    <scope>NUCLEOTIDE SEQUENCE [LARGE SCALE GENOMIC DNA]</scope>
    <source>
        <strain evidence="5 6">EV16P</strain>
    </source>
</reference>
<evidence type="ECO:0000313" key="5">
    <source>
        <dbReference type="EMBL" id="MEE8659718.1"/>
    </source>
</evidence>
<dbReference type="InterPro" id="IPR001509">
    <property type="entry name" value="Epimerase_deHydtase"/>
</dbReference>
<dbReference type="Proteomes" id="UP001312908">
    <property type="component" value="Unassembled WGS sequence"/>
</dbReference>
<comment type="similarity">
    <text evidence="2">Belongs to the NAD(P)-dependent epimerase/dehydratase family.</text>
</comment>
<keyword evidence="6" id="KW-1185">Reference proteome</keyword>
<comment type="caution">
    <text evidence="5">The sequence shown here is derived from an EMBL/GenBank/DDBJ whole genome shotgun (WGS) entry which is preliminary data.</text>
</comment>
<evidence type="ECO:0000256" key="1">
    <source>
        <dbReference type="ARBA" id="ARBA00005125"/>
    </source>
</evidence>
<dbReference type="EMBL" id="JAWJZY010000014">
    <property type="protein sequence ID" value="MEE8659718.1"/>
    <property type="molecule type" value="Genomic_DNA"/>
</dbReference>
<feature type="region of interest" description="Disordered" evidence="3">
    <location>
        <begin position="1"/>
        <end position="22"/>
    </location>
</feature>
<dbReference type="SUPFAM" id="SSF51735">
    <property type="entry name" value="NAD(P)-binding Rossmann-fold domains"/>
    <property type="match status" value="1"/>
</dbReference>
<accession>A0ABU7U4R7</accession>
<sequence>MFTLHLGGGAGTRLKRASGRSGHCSNNNRFAGKNLLILLTGGCGFIGSSVVRHFIQSTGHSVVNVDCMTYAATEDSVGPAASNPVIGMKNSISLMQRTGSRFSTYQPDAVMHLARRVTSIAQSMGRAPLSKPISSALLHYWKPRGATGSNLIPPAEEFPLSSHLNG</sequence>
<protein>
    <recommendedName>
        <fullName evidence="4">NAD-dependent epimerase/dehydratase domain-containing protein</fullName>
    </recommendedName>
</protein>
<evidence type="ECO:0000256" key="3">
    <source>
        <dbReference type="SAM" id="MobiDB-lite"/>
    </source>
</evidence>
<dbReference type="Pfam" id="PF01370">
    <property type="entry name" value="Epimerase"/>
    <property type="match status" value="1"/>
</dbReference>
<evidence type="ECO:0000313" key="6">
    <source>
        <dbReference type="Proteomes" id="UP001312908"/>
    </source>
</evidence>
<feature type="domain" description="NAD-dependent epimerase/dehydratase" evidence="4">
    <location>
        <begin position="37"/>
        <end position="125"/>
    </location>
</feature>
<name>A0ABU7U4R7_9PROT</name>
<evidence type="ECO:0000256" key="2">
    <source>
        <dbReference type="ARBA" id="ARBA00007637"/>
    </source>
</evidence>
<dbReference type="PANTHER" id="PTHR43000">
    <property type="entry name" value="DTDP-D-GLUCOSE 4,6-DEHYDRATASE-RELATED"/>
    <property type="match status" value="1"/>
</dbReference>
<feature type="compositionally biased region" description="Gly residues" evidence="3">
    <location>
        <begin position="1"/>
        <end position="11"/>
    </location>
</feature>
<organism evidence="5 6">
    <name type="scientific">Sorlinia euscelidii</name>
    <dbReference type="NCBI Taxonomy" id="3081148"/>
    <lineage>
        <taxon>Bacteria</taxon>
        <taxon>Pseudomonadati</taxon>
        <taxon>Pseudomonadota</taxon>
        <taxon>Alphaproteobacteria</taxon>
        <taxon>Acetobacterales</taxon>
        <taxon>Acetobacteraceae</taxon>
        <taxon>Sorlinia</taxon>
    </lineage>
</organism>
<comment type="pathway">
    <text evidence="1">Bacterial outer membrane biogenesis; LPS O-antigen biosynthesis.</text>
</comment>
<gene>
    <name evidence="5" type="ORF">DOFOFD_11990</name>
</gene>
<evidence type="ECO:0000259" key="4">
    <source>
        <dbReference type="Pfam" id="PF01370"/>
    </source>
</evidence>